<dbReference type="SUPFAM" id="SSF53098">
    <property type="entry name" value="Ribonuclease H-like"/>
    <property type="match status" value="1"/>
</dbReference>
<dbReference type="PANTHER" id="PTHR47501">
    <property type="entry name" value="TRANSPOSASE-RELATED"/>
    <property type="match status" value="1"/>
</dbReference>
<reference evidence="7" key="1">
    <citation type="journal article" date="2023" name="DNA Res.">
        <title>Chromosome-level genome assembly of Phrynocephalus forsythii using third-generation DNA sequencing and Hi-C analysis.</title>
        <authorList>
            <person name="Qi Y."/>
            <person name="Zhao W."/>
            <person name="Zhao Y."/>
            <person name="Niu C."/>
            <person name="Cao S."/>
            <person name="Zhang Y."/>
        </authorList>
    </citation>
    <scope>NUCLEOTIDE SEQUENCE</scope>
    <source>
        <tissue evidence="7">Muscle</tissue>
    </source>
</reference>
<feature type="compositionally biased region" description="Acidic residues" evidence="5">
    <location>
        <begin position="159"/>
        <end position="178"/>
    </location>
</feature>
<evidence type="ECO:0000256" key="1">
    <source>
        <dbReference type="ARBA" id="ARBA00022723"/>
    </source>
</evidence>
<dbReference type="EMBL" id="JAPFRF010000024">
    <property type="protein sequence ID" value="KAJ7303275.1"/>
    <property type="molecule type" value="Genomic_DNA"/>
</dbReference>
<comment type="caution">
    <text evidence="7">The sequence shown here is derived from an EMBL/GenBank/DDBJ whole genome shotgun (WGS) entry which is preliminary data.</text>
</comment>
<feature type="region of interest" description="Disordered" evidence="5">
    <location>
        <begin position="493"/>
        <end position="515"/>
    </location>
</feature>
<proteinExistence type="predicted"/>
<evidence type="ECO:0000313" key="7">
    <source>
        <dbReference type="EMBL" id="KAJ7303275.1"/>
    </source>
</evidence>
<feature type="region of interest" description="Disordered" evidence="5">
    <location>
        <begin position="306"/>
        <end position="342"/>
    </location>
</feature>
<dbReference type="GO" id="GO:0003677">
    <property type="term" value="F:DNA binding"/>
    <property type="evidence" value="ECO:0007669"/>
    <property type="project" value="InterPro"/>
</dbReference>
<dbReference type="GO" id="GO:0008270">
    <property type="term" value="F:zinc ion binding"/>
    <property type="evidence" value="ECO:0007669"/>
    <property type="project" value="UniProtKB-KW"/>
</dbReference>
<dbReference type="Proteomes" id="UP001142489">
    <property type="component" value="Unassembled WGS sequence"/>
</dbReference>
<dbReference type="InterPro" id="IPR012337">
    <property type="entry name" value="RNaseH-like_sf"/>
</dbReference>
<keyword evidence="8" id="KW-1185">Reference proteome</keyword>
<dbReference type="InterPro" id="IPR003656">
    <property type="entry name" value="Znf_BED"/>
</dbReference>
<evidence type="ECO:0000313" key="8">
    <source>
        <dbReference type="Proteomes" id="UP001142489"/>
    </source>
</evidence>
<name>A0A9Q0X5T1_9SAUR</name>
<feature type="compositionally biased region" description="Basic and acidic residues" evidence="5">
    <location>
        <begin position="332"/>
        <end position="342"/>
    </location>
</feature>
<sequence length="1048" mass="116677">MAAQPKEVHSLGPWPAFGIRQSLKAEPTDKAALELGPEKSSGITQPGNKRGFWDRKMLGLMKQEPPKGRQPWGAPWQDSVKGLGSSHPDNQNPQGTPWSSWEEAQTAVSPPERRMDATPPLGKEKLARVLPRGSREDHQRADHVWSRGKGEGEKVKEELLDENEEGEKEEEEEEEEETKELVLGVFQEGTTDVAEVERTPLNAWQRPPFMEIKQETDGERATLAGNGKEQEDSGKLGPSWRLSGRAGQNLSMWSTEGEASANPEEKGGDKFINSQGRYMAAKHRCPSPLEVPLRAEVAQGVKQEELDLVGLGPEKGPRKGPQGIPDGMPEEFWGRDPPAKWDLKEGTQETWEAQWQAFLKTMESECSSPRMPQLEGSVPGGRVKDVLPQFKGQTGIGDRPAEPLSDLASEMPHTESKQLVLDPSEKETANLAEAEEETFPDDGQPPVLREIKQEDDLADIFLGAATAAAKVMARPATIADHVQTPCLEVGREKTMEEEEEEDKEPTTSTALTQPPVPWFGFEEAVTFVRQKGKNVIVQCNYCLPLVKTLSSAISTSSNVKQHLKKAHPEKLQAILEVLGGRTRRRRHSEVPHEDEEEGCPAVKTVRTRLQKWQYDRDISFQNVLDQKLLDYVVEETVPLQTVDKPAFRALICLGLPKDLTLMSAQTLRETVARKAAAMRESLRNQLGGVSYVATTADCWSSGRRSFLAVTAHWINPATMRREWGALACQRLNGPCTYGVLARALHGVHVQYGIDDKVVGTVTDNGAHFAKALHVSKAKEPGGPAAGAGDQGQEETKVEFLPISEILDADNEEEEETGEEEEEEFFCLPPQLRCASHTLNLVATEDLRDLLPDAFKHSPWGPFKKHFRSLVGKCGKLWSRQGQSEEIAEFVRRQCGARLKVPDKTRWCSIFEALKQLQELLSTRPQNVDAIRDRCGVARMAEAELQVLEEYTEIMAPVARGLDILHHRNSTFMAYLLPTLYSLDRKLQKLEDRAEPYTYCLPLLKAAGMSMCILGAERKRKKNQNSQGIPQAKFCLFQTAVNNYDGEVG</sequence>
<keyword evidence="2 4" id="KW-0863">Zinc-finger</keyword>
<accession>A0A9Q0X5T1</accession>
<keyword evidence="3" id="KW-0862">Zinc</keyword>
<dbReference type="PANTHER" id="PTHR47501:SF5">
    <property type="entry name" value="HAT C-TERMINAL DIMERISATION DOMAIN-CONTAINING PROTEIN"/>
    <property type="match status" value="1"/>
</dbReference>
<feature type="compositionally biased region" description="Basic and acidic residues" evidence="5">
    <location>
        <begin position="111"/>
        <end position="158"/>
    </location>
</feature>
<dbReference type="OrthoDB" id="10057873at2759"/>
<gene>
    <name evidence="7" type="ORF">JRQ81_012214</name>
</gene>
<feature type="domain" description="BED-type" evidence="6">
    <location>
        <begin position="512"/>
        <end position="574"/>
    </location>
</feature>
<organism evidence="7 8">
    <name type="scientific">Phrynocephalus forsythii</name>
    <dbReference type="NCBI Taxonomy" id="171643"/>
    <lineage>
        <taxon>Eukaryota</taxon>
        <taxon>Metazoa</taxon>
        <taxon>Chordata</taxon>
        <taxon>Craniata</taxon>
        <taxon>Vertebrata</taxon>
        <taxon>Euteleostomi</taxon>
        <taxon>Lepidosauria</taxon>
        <taxon>Squamata</taxon>
        <taxon>Bifurcata</taxon>
        <taxon>Unidentata</taxon>
        <taxon>Episquamata</taxon>
        <taxon>Toxicofera</taxon>
        <taxon>Iguania</taxon>
        <taxon>Acrodonta</taxon>
        <taxon>Agamidae</taxon>
        <taxon>Agaminae</taxon>
        <taxon>Phrynocephalus</taxon>
    </lineage>
</organism>
<feature type="compositionally biased region" description="Polar residues" evidence="5">
    <location>
        <begin position="87"/>
        <end position="108"/>
    </location>
</feature>
<feature type="region of interest" description="Disordered" evidence="5">
    <location>
        <begin position="22"/>
        <end position="271"/>
    </location>
</feature>
<dbReference type="PROSITE" id="PS50808">
    <property type="entry name" value="ZF_BED"/>
    <property type="match status" value="1"/>
</dbReference>
<evidence type="ECO:0000256" key="2">
    <source>
        <dbReference type="ARBA" id="ARBA00022771"/>
    </source>
</evidence>
<protein>
    <recommendedName>
        <fullName evidence="6">BED-type domain-containing protein</fullName>
    </recommendedName>
</protein>
<keyword evidence="1" id="KW-0479">Metal-binding</keyword>
<evidence type="ECO:0000256" key="5">
    <source>
        <dbReference type="SAM" id="MobiDB-lite"/>
    </source>
</evidence>
<evidence type="ECO:0000256" key="4">
    <source>
        <dbReference type="PROSITE-ProRule" id="PRU00027"/>
    </source>
</evidence>
<feature type="region of interest" description="Disordered" evidence="5">
    <location>
        <begin position="362"/>
        <end position="420"/>
    </location>
</feature>
<evidence type="ECO:0000256" key="3">
    <source>
        <dbReference type="ARBA" id="ARBA00022833"/>
    </source>
</evidence>
<dbReference type="AlphaFoldDB" id="A0A9Q0X5T1"/>
<evidence type="ECO:0000259" key="6">
    <source>
        <dbReference type="PROSITE" id="PS50808"/>
    </source>
</evidence>